<comment type="caution">
    <text evidence="6">The sequence shown here is derived from an EMBL/GenBank/DDBJ whole genome shotgun (WGS) entry which is preliminary data.</text>
</comment>
<dbReference type="Proteomes" id="UP000644610">
    <property type="component" value="Unassembled WGS sequence"/>
</dbReference>
<keyword evidence="1" id="KW-0805">Transcription regulation</keyword>
<dbReference type="InterPro" id="IPR049445">
    <property type="entry name" value="TetR_SbtR-like_C"/>
</dbReference>
<dbReference type="InterPro" id="IPR036271">
    <property type="entry name" value="Tet_transcr_reg_TetR-rel_C_sf"/>
</dbReference>
<keyword evidence="3" id="KW-0804">Transcription</keyword>
<dbReference type="SUPFAM" id="SSF46689">
    <property type="entry name" value="Homeodomain-like"/>
    <property type="match status" value="1"/>
</dbReference>
<evidence type="ECO:0000259" key="5">
    <source>
        <dbReference type="PROSITE" id="PS50977"/>
    </source>
</evidence>
<keyword evidence="2 4" id="KW-0238">DNA-binding</keyword>
<feature type="domain" description="HTH tetR-type" evidence="5">
    <location>
        <begin position="13"/>
        <end position="72"/>
    </location>
</feature>
<dbReference type="Pfam" id="PF00440">
    <property type="entry name" value="TetR_N"/>
    <property type="match status" value="1"/>
</dbReference>
<dbReference type="InterPro" id="IPR009057">
    <property type="entry name" value="Homeodomain-like_sf"/>
</dbReference>
<organism evidence="6 7">
    <name type="scientific">Planotetraspora silvatica</name>
    <dbReference type="NCBI Taxonomy" id="234614"/>
    <lineage>
        <taxon>Bacteria</taxon>
        <taxon>Bacillati</taxon>
        <taxon>Actinomycetota</taxon>
        <taxon>Actinomycetes</taxon>
        <taxon>Streptosporangiales</taxon>
        <taxon>Streptosporangiaceae</taxon>
        <taxon>Planotetraspora</taxon>
    </lineage>
</organism>
<dbReference type="EMBL" id="BOOQ01000058">
    <property type="protein sequence ID" value="GII50986.1"/>
    <property type="molecule type" value="Genomic_DNA"/>
</dbReference>
<dbReference type="PROSITE" id="PS50977">
    <property type="entry name" value="HTH_TETR_2"/>
    <property type="match status" value="1"/>
</dbReference>
<evidence type="ECO:0000256" key="4">
    <source>
        <dbReference type="PROSITE-ProRule" id="PRU00335"/>
    </source>
</evidence>
<dbReference type="PRINTS" id="PR00455">
    <property type="entry name" value="HTHTETR"/>
</dbReference>
<dbReference type="PANTHER" id="PTHR30055">
    <property type="entry name" value="HTH-TYPE TRANSCRIPTIONAL REGULATOR RUTR"/>
    <property type="match status" value="1"/>
</dbReference>
<dbReference type="AlphaFoldDB" id="A0A8J3UWY9"/>
<dbReference type="PANTHER" id="PTHR30055:SF234">
    <property type="entry name" value="HTH-TYPE TRANSCRIPTIONAL REGULATOR BETI"/>
    <property type="match status" value="1"/>
</dbReference>
<dbReference type="SUPFAM" id="SSF48498">
    <property type="entry name" value="Tetracyclin repressor-like, C-terminal domain"/>
    <property type="match status" value="1"/>
</dbReference>
<evidence type="ECO:0000256" key="2">
    <source>
        <dbReference type="ARBA" id="ARBA00023125"/>
    </source>
</evidence>
<evidence type="ECO:0000256" key="1">
    <source>
        <dbReference type="ARBA" id="ARBA00023015"/>
    </source>
</evidence>
<reference evidence="6" key="1">
    <citation type="submission" date="2021-01" db="EMBL/GenBank/DDBJ databases">
        <title>Whole genome shotgun sequence of Planotetraspora silvatica NBRC 100141.</title>
        <authorList>
            <person name="Komaki H."/>
            <person name="Tamura T."/>
        </authorList>
    </citation>
    <scope>NUCLEOTIDE SEQUENCE</scope>
    <source>
        <strain evidence="6">NBRC 100141</strain>
    </source>
</reference>
<dbReference type="Gene3D" id="1.10.357.10">
    <property type="entry name" value="Tetracycline Repressor, domain 2"/>
    <property type="match status" value="1"/>
</dbReference>
<dbReference type="InterPro" id="IPR001647">
    <property type="entry name" value="HTH_TetR"/>
</dbReference>
<protein>
    <submittedName>
        <fullName evidence="6">TetR family transcriptional regulator</fullName>
    </submittedName>
</protein>
<gene>
    <name evidence="6" type="ORF">Psi02_74100</name>
</gene>
<evidence type="ECO:0000313" key="6">
    <source>
        <dbReference type="EMBL" id="GII50986.1"/>
    </source>
</evidence>
<accession>A0A8J3UWY9</accession>
<dbReference type="GO" id="GO:0003700">
    <property type="term" value="F:DNA-binding transcription factor activity"/>
    <property type="evidence" value="ECO:0007669"/>
    <property type="project" value="TreeGrafter"/>
</dbReference>
<evidence type="ECO:0000256" key="3">
    <source>
        <dbReference type="ARBA" id="ARBA00023163"/>
    </source>
</evidence>
<dbReference type="InterPro" id="IPR050109">
    <property type="entry name" value="HTH-type_TetR-like_transc_reg"/>
</dbReference>
<dbReference type="RefSeq" id="WP_203980445.1">
    <property type="nucleotide sequence ID" value="NZ_BAAAKY010000041.1"/>
</dbReference>
<evidence type="ECO:0000313" key="7">
    <source>
        <dbReference type="Proteomes" id="UP000644610"/>
    </source>
</evidence>
<proteinExistence type="predicted"/>
<feature type="DNA-binding region" description="H-T-H motif" evidence="4">
    <location>
        <begin position="35"/>
        <end position="54"/>
    </location>
</feature>
<sequence length="189" mass="20943">MTDTSRPLRADARRNRARVLEAAELVLARDGMTASLREVARQAGVGLATIYRQFPTKEALYEAIVIERVRRLVDEARALAAAQDAAAAFFGFFTRVVADSTDKKMLVDALADAGVNVKTHMGDLQRDMVNAIETLLTRAQHAGTVRDDLAMPELLALLAAACLAAERNHWDERMRTRALAFMFDGFRPR</sequence>
<dbReference type="Pfam" id="PF21597">
    <property type="entry name" value="TetR_C_43"/>
    <property type="match status" value="1"/>
</dbReference>
<name>A0A8J3UWY9_9ACTN</name>
<dbReference type="GO" id="GO:0000976">
    <property type="term" value="F:transcription cis-regulatory region binding"/>
    <property type="evidence" value="ECO:0007669"/>
    <property type="project" value="TreeGrafter"/>
</dbReference>
<keyword evidence="7" id="KW-1185">Reference proteome</keyword>